<dbReference type="PANTHER" id="PTHR35605:SF1">
    <property type="entry name" value="ECP2 EFFECTOR PROTEIN DOMAIN-CONTAINING PROTEIN-RELATED"/>
    <property type="match status" value="1"/>
</dbReference>
<keyword evidence="3" id="KW-1185">Reference proteome</keyword>
<proteinExistence type="predicted"/>
<dbReference type="EMBL" id="MU860176">
    <property type="protein sequence ID" value="KAK4236721.1"/>
    <property type="molecule type" value="Genomic_DNA"/>
</dbReference>
<name>A0AAN7C786_9PEZI</name>
<evidence type="ECO:0008006" key="4">
    <source>
        <dbReference type="Google" id="ProtNLM"/>
    </source>
</evidence>
<sequence>MRVALPSVLAVFMAQATMGVEAPLPGYTIVPMEWEVEVAPRRTEFLNGTIQEVYAKLVEINPYFQRKPLPSGDDMKRAPVGAFDRRATRVNCGTWPLANKGRIQEGINYLRTVPAAPRNAAGPGACGRNPTPKTLDNWGMIADSAQYILQVCVPAVDQVSGQNFESANWNTIVRGDSC</sequence>
<keyword evidence="1" id="KW-0732">Signal</keyword>
<evidence type="ECO:0000313" key="3">
    <source>
        <dbReference type="Proteomes" id="UP001303760"/>
    </source>
</evidence>
<evidence type="ECO:0000313" key="2">
    <source>
        <dbReference type="EMBL" id="KAK4236721.1"/>
    </source>
</evidence>
<accession>A0AAN7C786</accession>
<organism evidence="2 3">
    <name type="scientific">Achaetomium macrosporum</name>
    <dbReference type="NCBI Taxonomy" id="79813"/>
    <lineage>
        <taxon>Eukaryota</taxon>
        <taxon>Fungi</taxon>
        <taxon>Dikarya</taxon>
        <taxon>Ascomycota</taxon>
        <taxon>Pezizomycotina</taxon>
        <taxon>Sordariomycetes</taxon>
        <taxon>Sordariomycetidae</taxon>
        <taxon>Sordariales</taxon>
        <taxon>Chaetomiaceae</taxon>
        <taxon>Achaetomium</taxon>
    </lineage>
</organism>
<feature type="chain" id="PRO_5042819491" description="Secreted protein" evidence="1">
    <location>
        <begin position="20"/>
        <end position="178"/>
    </location>
</feature>
<dbReference type="AlphaFoldDB" id="A0AAN7C786"/>
<dbReference type="PANTHER" id="PTHR35605">
    <property type="entry name" value="ECP2 EFFECTOR PROTEIN DOMAIN-CONTAINING PROTEIN-RELATED"/>
    <property type="match status" value="1"/>
</dbReference>
<comment type="caution">
    <text evidence="2">The sequence shown here is derived from an EMBL/GenBank/DDBJ whole genome shotgun (WGS) entry which is preliminary data.</text>
</comment>
<protein>
    <recommendedName>
        <fullName evidence="4">Secreted protein</fullName>
    </recommendedName>
</protein>
<dbReference type="Proteomes" id="UP001303760">
    <property type="component" value="Unassembled WGS sequence"/>
</dbReference>
<feature type="signal peptide" evidence="1">
    <location>
        <begin position="1"/>
        <end position="19"/>
    </location>
</feature>
<reference evidence="2" key="2">
    <citation type="submission" date="2023-05" db="EMBL/GenBank/DDBJ databases">
        <authorList>
            <consortium name="Lawrence Berkeley National Laboratory"/>
            <person name="Steindorff A."/>
            <person name="Hensen N."/>
            <person name="Bonometti L."/>
            <person name="Westerberg I."/>
            <person name="Brannstrom I.O."/>
            <person name="Guillou S."/>
            <person name="Cros-Aarteil S."/>
            <person name="Calhoun S."/>
            <person name="Haridas S."/>
            <person name="Kuo A."/>
            <person name="Mondo S."/>
            <person name="Pangilinan J."/>
            <person name="Riley R."/>
            <person name="Labutti K."/>
            <person name="Andreopoulos B."/>
            <person name="Lipzen A."/>
            <person name="Chen C."/>
            <person name="Yanf M."/>
            <person name="Daum C."/>
            <person name="Ng V."/>
            <person name="Clum A."/>
            <person name="Ohm R."/>
            <person name="Martin F."/>
            <person name="Silar P."/>
            <person name="Natvig D."/>
            <person name="Lalanne C."/>
            <person name="Gautier V."/>
            <person name="Ament-Velasquez S.L."/>
            <person name="Kruys A."/>
            <person name="Hutchinson M.I."/>
            <person name="Powell A.J."/>
            <person name="Barry K."/>
            <person name="Miller A.N."/>
            <person name="Grigoriev I.V."/>
            <person name="Debuchy R."/>
            <person name="Gladieux P."/>
            <person name="Thoren M.H."/>
            <person name="Johannesson H."/>
        </authorList>
    </citation>
    <scope>NUCLEOTIDE SEQUENCE</scope>
    <source>
        <strain evidence="2">CBS 532.94</strain>
    </source>
</reference>
<reference evidence="2" key="1">
    <citation type="journal article" date="2023" name="Mol. Phylogenet. Evol.">
        <title>Genome-scale phylogeny and comparative genomics of the fungal order Sordariales.</title>
        <authorList>
            <person name="Hensen N."/>
            <person name="Bonometti L."/>
            <person name="Westerberg I."/>
            <person name="Brannstrom I.O."/>
            <person name="Guillou S."/>
            <person name="Cros-Aarteil S."/>
            <person name="Calhoun S."/>
            <person name="Haridas S."/>
            <person name="Kuo A."/>
            <person name="Mondo S."/>
            <person name="Pangilinan J."/>
            <person name="Riley R."/>
            <person name="LaButti K."/>
            <person name="Andreopoulos B."/>
            <person name="Lipzen A."/>
            <person name="Chen C."/>
            <person name="Yan M."/>
            <person name="Daum C."/>
            <person name="Ng V."/>
            <person name="Clum A."/>
            <person name="Steindorff A."/>
            <person name="Ohm R.A."/>
            <person name="Martin F."/>
            <person name="Silar P."/>
            <person name="Natvig D.O."/>
            <person name="Lalanne C."/>
            <person name="Gautier V."/>
            <person name="Ament-Velasquez S.L."/>
            <person name="Kruys A."/>
            <person name="Hutchinson M.I."/>
            <person name="Powell A.J."/>
            <person name="Barry K."/>
            <person name="Miller A.N."/>
            <person name="Grigoriev I.V."/>
            <person name="Debuchy R."/>
            <person name="Gladieux P."/>
            <person name="Hiltunen Thoren M."/>
            <person name="Johannesson H."/>
        </authorList>
    </citation>
    <scope>NUCLEOTIDE SEQUENCE</scope>
    <source>
        <strain evidence="2">CBS 532.94</strain>
    </source>
</reference>
<gene>
    <name evidence="2" type="ORF">C8A03DRAFT_35373</name>
</gene>
<evidence type="ECO:0000256" key="1">
    <source>
        <dbReference type="SAM" id="SignalP"/>
    </source>
</evidence>